<protein>
    <submittedName>
        <fullName evidence="1">Uncharacterized protein</fullName>
    </submittedName>
</protein>
<dbReference type="EMBL" id="CAMAPE010000010">
    <property type="protein sequence ID" value="CAH9076253.1"/>
    <property type="molecule type" value="Genomic_DNA"/>
</dbReference>
<evidence type="ECO:0000313" key="2">
    <source>
        <dbReference type="Proteomes" id="UP001152484"/>
    </source>
</evidence>
<dbReference type="PANTHER" id="PTHR33018">
    <property type="entry name" value="OS10G0338966 PROTEIN-RELATED"/>
    <property type="match status" value="1"/>
</dbReference>
<evidence type="ECO:0000313" key="1">
    <source>
        <dbReference type="EMBL" id="CAH9076253.1"/>
    </source>
</evidence>
<dbReference type="Proteomes" id="UP001152484">
    <property type="component" value="Unassembled WGS sequence"/>
</dbReference>
<organism evidence="1 2">
    <name type="scientific">Cuscuta europaea</name>
    <name type="common">European dodder</name>
    <dbReference type="NCBI Taxonomy" id="41803"/>
    <lineage>
        <taxon>Eukaryota</taxon>
        <taxon>Viridiplantae</taxon>
        <taxon>Streptophyta</taxon>
        <taxon>Embryophyta</taxon>
        <taxon>Tracheophyta</taxon>
        <taxon>Spermatophyta</taxon>
        <taxon>Magnoliopsida</taxon>
        <taxon>eudicotyledons</taxon>
        <taxon>Gunneridae</taxon>
        <taxon>Pentapetalae</taxon>
        <taxon>asterids</taxon>
        <taxon>lamiids</taxon>
        <taxon>Solanales</taxon>
        <taxon>Convolvulaceae</taxon>
        <taxon>Cuscuteae</taxon>
        <taxon>Cuscuta</taxon>
        <taxon>Cuscuta subgen. Cuscuta</taxon>
    </lineage>
</organism>
<dbReference type="AlphaFoldDB" id="A0A9P1E3J5"/>
<keyword evidence="2" id="KW-1185">Reference proteome</keyword>
<comment type="caution">
    <text evidence="1">The sequence shown here is derived from an EMBL/GenBank/DDBJ whole genome shotgun (WGS) entry which is preliminary data.</text>
</comment>
<accession>A0A9P1E3J5</accession>
<proteinExistence type="predicted"/>
<sequence length="306" mass="35684">MERAITRHSTMADDDEDFVLDEEDILNDEDVVDDARSRRISNFEEEADIRGEMEDVGYSLDEIQEALVKKKQKKKDAGKKPGRGAFKGLKVNEPMFLQFDPLGRATGQWRLKFGQDIGLCMRKLNINWRWSVVSMGLRDTLWDDTRNLFHLDDDPKIKNIVLSTMACHFRDFKAKLVSGWITCVRKRSKNEDGKLPPQIWRHITPEIWEEFKRRKTTPEAEETRKKAIEIALQNQYHHHMGQRNYEDSRAVWIDEGFYPTPCTESSILHQLGQVLHSSIEVMIGIVPCMLVIKRGIGLFQKSIRRK</sequence>
<gene>
    <name evidence="1" type="ORF">CEURO_LOCUS5761</name>
</gene>
<reference evidence="1" key="1">
    <citation type="submission" date="2022-07" db="EMBL/GenBank/DDBJ databases">
        <authorList>
            <person name="Macas J."/>
            <person name="Novak P."/>
            <person name="Neumann P."/>
        </authorList>
    </citation>
    <scope>NUCLEOTIDE SEQUENCE</scope>
</reference>
<dbReference type="PANTHER" id="PTHR33018:SF34">
    <property type="entry name" value="OS02G0472350 PROTEIN"/>
    <property type="match status" value="1"/>
</dbReference>
<dbReference type="OrthoDB" id="1731907at2759"/>
<name>A0A9P1E3J5_CUSEU</name>